<dbReference type="PANTHER" id="PTHR23409:SF21">
    <property type="entry name" value="CAPSID PROTEIN"/>
    <property type="match status" value="1"/>
</dbReference>
<proteinExistence type="predicted"/>
<organism evidence="1">
    <name type="scientific">Cotesia sesamiae Mombasa bracovirus</name>
    <dbReference type="NCBI Taxonomy" id="452649"/>
    <lineage>
        <taxon>Viruses</taxon>
        <taxon>Viruses incertae sedis</taxon>
        <taxon>Polydnaviriformidae</taxon>
        <taxon>Bracoviriform</taxon>
        <taxon>Cotesia sesamiae bracovirus</taxon>
    </lineage>
</organism>
<dbReference type="GO" id="GO:0009263">
    <property type="term" value="P:deoxyribonucleotide biosynthetic process"/>
    <property type="evidence" value="ECO:0007669"/>
    <property type="project" value="InterPro"/>
</dbReference>
<dbReference type="InterPro" id="IPR000358">
    <property type="entry name" value="RNR_small_fam"/>
</dbReference>
<reference evidence="1" key="1">
    <citation type="submission" date="2013-06" db="EMBL/GenBank/DDBJ databases">
        <title>Bracovirus Evolution: Comparative Genomics of Multiple Viral and Proviral Genomes.</title>
        <authorList>
            <person name="Desjardins C.A."/>
            <person name="Gundersen-Rindal D.E."/>
            <person name="Hostetler J.B."/>
            <person name="Tallon L.J."/>
            <person name="Utterback T.R."/>
            <person name="Fuester R.W."/>
            <person name="Schatz M.C."/>
            <person name="Pedroni M.J."/>
            <person name="Fadrosh D.W."/>
            <person name="Haas B.J."/>
            <person name="Toms B.S."/>
            <person name="Chen D."/>
            <person name="Nene V."/>
        </authorList>
    </citation>
    <scope>NUCLEOTIDE SEQUENCE</scope>
</reference>
<dbReference type="PANTHER" id="PTHR23409">
    <property type="entry name" value="RIBONUCLEOSIDE-DIPHOSPHATE REDUCTASE SMALL CHAIN"/>
    <property type="match status" value="1"/>
</dbReference>
<protein>
    <submittedName>
        <fullName evidence="1">Uncharacterized protein</fullName>
    </submittedName>
</protein>
<accession>R9XLG5</accession>
<gene>
    <name evidence="1" type="ORF">CsmBAC4b19.1</name>
</gene>
<name>R9XLG5_9VIRU</name>
<dbReference type="EMBL" id="EF710639">
    <property type="protein sequence ID" value="AGO14403.1"/>
    <property type="molecule type" value="Genomic_DNA"/>
</dbReference>
<evidence type="ECO:0000313" key="1">
    <source>
        <dbReference type="EMBL" id="AGO14403.1"/>
    </source>
</evidence>
<dbReference type="GO" id="GO:0004748">
    <property type="term" value="F:ribonucleoside-diphosphate reductase activity, thioredoxin disulfide as acceptor"/>
    <property type="evidence" value="ECO:0007669"/>
    <property type="project" value="TreeGrafter"/>
</dbReference>
<sequence>MSFLHVHSCECAKTELELFTLPPTQTTIESSQWVHYKPISSLTDNSPIEFVVQGQEEEYIDLAHTILRLCVGITRRSPVIASAHPPKVAPINNFMHSIFSQVDVLFNQKPVSTPNNLYPYRAYIETLLNYGADAKKSHLTTVGWCCDTPGKMDSLTDENLGLKKQRFLINGVEMQLRLMCARDAFCLMDDTVNGCVYNISDASLLVRRAKISPGTLLAHAPVSMAAGVHGETMDNILHGQIPRRLITGFVDNKAFNGDASMNPFNFQNFGINYLSLYVDGRQIPSKSLQPDFGNRMNYIDAYHTLFSGTGIHFLKERNSIDRFDYPNGYCLYAFDLTPDLSANSNTHWNLIKHGTVRIEVRFDKALATVTGRAQKSYLESLLCRPVINIEDLQDSPSVSTLHQPRLTCALHSVLESRRNRSLGYNQCALSCADLLKQWLSKKVNSEAGENIDEPSLVCPWGCEAYNEHGAGLKSYSVYTIPHDWSVSCGQDPENLD</sequence>